<keyword evidence="4 5" id="KW-0472">Membrane</keyword>
<dbReference type="PANTHER" id="PTHR11132">
    <property type="entry name" value="SOLUTE CARRIER FAMILY 35"/>
    <property type="match status" value="1"/>
</dbReference>
<reference evidence="7" key="1">
    <citation type="submission" date="2021-01" db="EMBL/GenBank/DDBJ databases">
        <authorList>
            <person name="Corre E."/>
            <person name="Pelletier E."/>
            <person name="Niang G."/>
            <person name="Scheremetjew M."/>
            <person name="Finn R."/>
            <person name="Kale V."/>
            <person name="Holt S."/>
            <person name="Cochrane G."/>
            <person name="Meng A."/>
            <person name="Brown T."/>
            <person name="Cohen L."/>
        </authorList>
    </citation>
    <scope>NUCLEOTIDE SEQUENCE</scope>
    <source>
        <strain evidence="7">CCMP443</strain>
    </source>
</reference>
<feature type="transmembrane region" description="Helical" evidence="5">
    <location>
        <begin position="360"/>
        <end position="378"/>
    </location>
</feature>
<dbReference type="InterPro" id="IPR050186">
    <property type="entry name" value="TPT_transporter"/>
</dbReference>
<dbReference type="Pfam" id="PF03151">
    <property type="entry name" value="TPT"/>
    <property type="match status" value="1"/>
</dbReference>
<sequence>MALAACAEAFQTLPMGTARVAVGTLGSSRRHATWTAKSSLSPLSRVPALLRPAAGKAGDVALASSSAAAEGDKEEPKTNLVLLGVYFFAWYALNVGYNITNKQVLNVFPLYATAASAQLLVAWVWLVPQWLAGIRPKPSPSKANLEALKKVSLLHGLGHLVTVMSMGLGAVSFVHVVKAAEPVFAAILSAIFAGSVMAAPVYASLLPVCAGVAIASAGELSFTWGCFSAAMMSNLLFASRAVFSKIAMSGDDQGENMDAANTFAVVTMLATVVCVPLALILEGPKILPAWAAATAAKGMTAQKLSTTLFLSGLYLYTYNEFAFKVLGLVSPVAQAVGNTVKRVVILVATSIAFATPMTPIGITGSTIAMAGVLVYSLVQQAYAKK</sequence>
<feature type="domain" description="Sugar phosphate transporter" evidence="6">
    <location>
        <begin position="83"/>
        <end position="376"/>
    </location>
</feature>
<evidence type="ECO:0000256" key="4">
    <source>
        <dbReference type="ARBA" id="ARBA00023136"/>
    </source>
</evidence>
<feature type="transmembrane region" description="Helical" evidence="5">
    <location>
        <begin position="263"/>
        <end position="281"/>
    </location>
</feature>
<proteinExistence type="predicted"/>
<dbReference type="EMBL" id="HBFN01011229">
    <property type="protein sequence ID" value="CAD8791210.1"/>
    <property type="molecule type" value="Transcribed_RNA"/>
</dbReference>
<feature type="transmembrane region" description="Helical" evidence="5">
    <location>
        <begin position="80"/>
        <end position="99"/>
    </location>
</feature>
<accession>A0A7S0YWB3</accession>
<dbReference type="InterPro" id="IPR004853">
    <property type="entry name" value="Sugar_P_trans_dom"/>
</dbReference>
<gene>
    <name evidence="7" type="ORF">HTEP1355_LOCUS6520</name>
</gene>
<keyword evidence="3 5" id="KW-1133">Transmembrane helix</keyword>
<evidence type="ECO:0000256" key="3">
    <source>
        <dbReference type="ARBA" id="ARBA00022989"/>
    </source>
</evidence>
<evidence type="ECO:0000313" key="7">
    <source>
        <dbReference type="EMBL" id="CAD8791210.1"/>
    </source>
</evidence>
<dbReference type="GO" id="GO:0016020">
    <property type="term" value="C:membrane"/>
    <property type="evidence" value="ECO:0007669"/>
    <property type="project" value="UniProtKB-SubCell"/>
</dbReference>
<evidence type="ECO:0000259" key="6">
    <source>
        <dbReference type="Pfam" id="PF03151"/>
    </source>
</evidence>
<keyword evidence="2 5" id="KW-0812">Transmembrane</keyword>
<evidence type="ECO:0000256" key="2">
    <source>
        <dbReference type="ARBA" id="ARBA00022692"/>
    </source>
</evidence>
<feature type="transmembrane region" description="Helical" evidence="5">
    <location>
        <begin position="222"/>
        <end position="243"/>
    </location>
</feature>
<feature type="transmembrane region" description="Helical" evidence="5">
    <location>
        <begin position="183"/>
        <end position="215"/>
    </location>
</feature>
<comment type="subcellular location">
    <subcellularLocation>
        <location evidence="1">Membrane</location>
        <topology evidence="1">Multi-pass membrane protein</topology>
    </subcellularLocation>
</comment>
<protein>
    <recommendedName>
        <fullName evidence="6">Sugar phosphate transporter domain-containing protein</fullName>
    </recommendedName>
</protein>
<name>A0A7S0YWB3_9CRYP</name>
<feature type="transmembrane region" description="Helical" evidence="5">
    <location>
        <begin position="153"/>
        <end position="177"/>
    </location>
</feature>
<evidence type="ECO:0000256" key="5">
    <source>
        <dbReference type="SAM" id="Phobius"/>
    </source>
</evidence>
<evidence type="ECO:0000256" key="1">
    <source>
        <dbReference type="ARBA" id="ARBA00004141"/>
    </source>
</evidence>
<feature type="transmembrane region" description="Helical" evidence="5">
    <location>
        <begin position="111"/>
        <end position="132"/>
    </location>
</feature>
<organism evidence="7">
    <name type="scientific">Hemiselmis tepida</name>
    <dbReference type="NCBI Taxonomy" id="464990"/>
    <lineage>
        <taxon>Eukaryota</taxon>
        <taxon>Cryptophyceae</taxon>
        <taxon>Cryptomonadales</taxon>
        <taxon>Hemiselmidaceae</taxon>
        <taxon>Hemiselmis</taxon>
    </lineage>
</organism>
<dbReference type="AlphaFoldDB" id="A0A7S0YWB3"/>